<proteinExistence type="predicted"/>
<evidence type="ECO:0000313" key="2">
    <source>
        <dbReference type="EMBL" id="GJS71406.1"/>
    </source>
</evidence>
<evidence type="ECO:0000256" key="1">
    <source>
        <dbReference type="SAM" id="MobiDB-lite"/>
    </source>
</evidence>
<feature type="region of interest" description="Disordered" evidence="1">
    <location>
        <begin position="273"/>
        <end position="295"/>
    </location>
</feature>
<gene>
    <name evidence="2" type="ORF">Tco_0704247</name>
</gene>
<evidence type="ECO:0000313" key="3">
    <source>
        <dbReference type="Proteomes" id="UP001151760"/>
    </source>
</evidence>
<dbReference type="PANTHER" id="PTHR33067">
    <property type="entry name" value="RNA-DIRECTED DNA POLYMERASE-RELATED"/>
    <property type="match status" value="1"/>
</dbReference>
<reference evidence="2" key="1">
    <citation type="journal article" date="2022" name="Int. J. Mol. Sci.">
        <title>Draft Genome of Tanacetum Coccineum: Genomic Comparison of Closely Related Tanacetum-Family Plants.</title>
        <authorList>
            <person name="Yamashiro T."/>
            <person name="Shiraishi A."/>
            <person name="Nakayama K."/>
            <person name="Satake H."/>
        </authorList>
    </citation>
    <scope>NUCLEOTIDE SEQUENCE</scope>
</reference>
<keyword evidence="2" id="KW-0548">Nucleotidyltransferase</keyword>
<name>A0ABQ4Y228_9ASTR</name>
<keyword evidence="2" id="KW-0808">Transferase</keyword>
<keyword evidence="2" id="KW-0695">RNA-directed DNA polymerase</keyword>
<dbReference type="InterPro" id="IPR021109">
    <property type="entry name" value="Peptidase_aspartic_dom_sf"/>
</dbReference>
<feature type="region of interest" description="Disordered" evidence="1">
    <location>
        <begin position="670"/>
        <end position="701"/>
    </location>
</feature>
<dbReference type="CDD" id="cd00303">
    <property type="entry name" value="retropepsin_like"/>
    <property type="match status" value="1"/>
</dbReference>
<comment type="caution">
    <text evidence="2">The sequence shown here is derived from an EMBL/GenBank/DDBJ whole genome shotgun (WGS) entry which is preliminary data.</text>
</comment>
<dbReference type="Gene3D" id="2.40.70.10">
    <property type="entry name" value="Acid Proteases"/>
    <property type="match status" value="1"/>
</dbReference>
<dbReference type="EMBL" id="BQNB010010004">
    <property type="protein sequence ID" value="GJS71406.1"/>
    <property type="molecule type" value="Genomic_DNA"/>
</dbReference>
<feature type="compositionally biased region" description="Low complexity" evidence="1">
    <location>
        <begin position="274"/>
        <end position="294"/>
    </location>
</feature>
<dbReference type="PANTHER" id="PTHR33067:SF35">
    <property type="entry name" value="ASPARTIC PEPTIDASE DDI1-TYPE DOMAIN-CONTAINING PROTEIN"/>
    <property type="match status" value="1"/>
</dbReference>
<accession>A0ABQ4Y228</accession>
<dbReference type="Proteomes" id="UP001151760">
    <property type="component" value="Unassembled WGS sequence"/>
</dbReference>
<organism evidence="2 3">
    <name type="scientific">Tanacetum coccineum</name>
    <dbReference type="NCBI Taxonomy" id="301880"/>
    <lineage>
        <taxon>Eukaryota</taxon>
        <taxon>Viridiplantae</taxon>
        <taxon>Streptophyta</taxon>
        <taxon>Embryophyta</taxon>
        <taxon>Tracheophyta</taxon>
        <taxon>Spermatophyta</taxon>
        <taxon>Magnoliopsida</taxon>
        <taxon>eudicotyledons</taxon>
        <taxon>Gunneridae</taxon>
        <taxon>Pentapetalae</taxon>
        <taxon>asterids</taxon>
        <taxon>campanulids</taxon>
        <taxon>Asterales</taxon>
        <taxon>Asteraceae</taxon>
        <taxon>Asteroideae</taxon>
        <taxon>Anthemideae</taxon>
        <taxon>Anthemidinae</taxon>
        <taxon>Tanacetum</taxon>
    </lineage>
</organism>
<protein>
    <submittedName>
        <fullName evidence="2">Reverse transcriptase domain-containing protein</fullName>
    </submittedName>
</protein>
<dbReference type="GO" id="GO:0003964">
    <property type="term" value="F:RNA-directed DNA polymerase activity"/>
    <property type="evidence" value="ECO:0007669"/>
    <property type="project" value="UniProtKB-KW"/>
</dbReference>
<keyword evidence="3" id="KW-1185">Reference proteome</keyword>
<reference evidence="2" key="2">
    <citation type="submission" date="2022-01" db="EMBL/GenBank/DDBJ databases">
        <authorList>
            <person name="Yamashiro T."/>
            <person name="Shiraishi A."/>
            <person name="Satake H."/>
            <person name="Nakayama K."/>
        </authorList>
    </citation>
    <scope>NUCLEOTIDE SEQUENCE</scope>
</reference>
<dbReference type="PROSITE" id="PS00141">
    <property type="entry name" value="ASP_PROTEASE"/>
    <property type="match status" value="1"/>
</dbReference>
<sequence>MLNVSPSTMNQSFLEKLRRFPENFLCPHVLTELDKLDTAHVPPLEEQDSIFMEIPKPKAKKTVNVEIQDLNSPRPNSYQSKLPYPERIKVRENDKPSAQHSRFLKMFKQLRLEIGLKDALVEMPKFNKWLSSLLRNKEKLEEIAITTVNAECFAIIMNKVPEKLEDPGKFLIPCALQELDRTSALADSGASITILPHSIYKKLGLEALTPTRMTLELANRSITHPMGIAEDVVVRVDVGKEELVYYADKSEKNKDKNFVHAISIIDFSKANPFSGSTTTRSDDPSPSSSPMKTSDNFEKFADELAPLDSLPPGNDDSTIKKDLHEENFQVYSNPLFEFDDNFKSSYVNPLLEENDKDVEIKSSSSFILTSPEESEFEADSIPSGIDLTLPPTFEVSSSNPTSPTLTREKVCSWKMSKFFSLVQFVWKMMTRIAIRKKIICLLATYLHQTSKPLSRPQEVEEIKEKEDKVSSDVPINTIIMPIRIIFDNPIDFNDHFSKLKDLTKDLTVTFDSFTETSIFPPPLLDSDSPFTAELSASITLNSLRNEDKVFKPGILVYHANHDKNLVTLEENLKENISSGTLLVFKEPSFLLPPPEPPDVCMRFQPILAMKDDFVKPYEDFYLSETVLSLNVEDVDSFTFIIWTFLPYFTYPEDSPLIFSFRSTDISNITRKPLKTGKHGHEERKSTKEAKDSKPKPRKVNPCTRDDDFCSGSLTKLAQTVTSKDCQLGNPFVHILDPRAHIEDPMIDGMDGTD</sequence>
<dbReference type="InterPro" id="IPR001969">
    <property type="entry name" value="Aspartic_peptidase_AS"/>
</dbReference>
<feature type="compositionally biased region" description="Basic and acidic residues" evidence="1">
    <location>
        <begin position="678"/>
        <end position="694"/>
    </location>
</feature>